<feature type="transmembrane region" description="Helical" evidence="8">
    <location>
        <begin position="205"/>
        <end position="228"/>
    </location>
</feature>
<dbReference type="GO" id="GO:0005886">
    <property type="term" value="C:plasma membrane"/>
    <property type="evidence" value="ECO:0007669"/>
    <property type="project" value="UniProtKB-SubCell"/>
</dbReference>
<gene>
    <name evidence="9" type="ORF">UFOPK2992_01231</name>
</gene>
<protein>
    <submittedName>
        <fullName evidence="9">Unannotated protein</fullName>
    </submittedName>
</protein>
<feature type="transmembrane region" description="Helical" evidence="8">
    <location>
        <begin position="286"/>
        <end position="305"/>
    </location>
</feature>
<feature type="transmembrane region" description="Helical" evidence="8">
    <location>
        <begin position="311"/>
        <end position="329"/>
    </location>
</feature>
<dbReference type="PANTHER" id="PTHR33908">
    <property type="entry name" value="MANNOSYLTRANSFERASE YKCB-RELATED"/>
    <property type="match status" value="1"/>
</dbReference>
<feature type="transmembrane region" description="Helical" evidence="8">
    <location>
        <begin position="336"/>
        <end position="355"/>
    </location>
</feature>
<feature type="transmembrane region" description="Helical" evidence="8">
    <location>
        <begin position="120"/>
        <end position="138"/>
    </location>
</feature>
<keyword evidence="5 8" id="KW-0812">Transmembrane</keyword>
<comment type="subcellular location">
    <subcellularLocation>
        <location evidence="1">Cell membrane</location>
        <topology evidence="1">Multi-pass membrane protein</topology>
    </subcellularLocation>
</comment>
<evidence type="ECO:0000256" key="1">
    <source>
        <dbReference type="ARBA" id="ARBA00004651"/>
    </source>
</evidence>
<dbReference type="AlphaFoldDB" id="A0A6J6YH76"/>
<feature type="transmembrane region" description="Helical" evidence="8">
    <location>
        <begin position="144"/>
        <end position="162"/>
    </location>
</feature>
<proteinExistence type="predicted"/>
<feature type="transmembrane region" description="Helical" evidence="8">
    <location>
        <begin position="86"/>
        <end position="108"/>
    </location>
</feature>
<dbReference type="PANTHER" id="PTHR33908:SF11">
    <property type="entry name" value="MEMBRANE PROTEIN"/>
    <property type="match status" value="1"/>
</dbReference>
<dbReference type="GO" id="GO:0016763">
    <property type="term" value="F:pentosyltransferase activity"/>
    <property type="evidence" value="ECO:0007669"/>
    <property type="project" value="TreeGrafter"/>
</dbReference>
<evidence type="ECO:0000256" key="8">
    <source>
        <dbReference type="SAM" id="Phobius"/>
    </source>
</evidence>
<dbReference type="EMBL" id="CAFAAI010000217">
    <property type="protein sequence ID" value="CAB4804947.1"/>
    <property type="molecule type" value="Genomic_DNA"/>
</dbReference>
<evidence type="ECO:0000256" key="4">
    <source>
        <dbReference type="ARBA" id="ARBA00022679"/>
    </source>
</evidence>
<feature type="transmembrane region" description="Helical" evidence="8">
    <location>
        <begin position="248"/>
        <end position="274"/>
    </location>
</feature>
<reference evidence="9" key="1">
    <citation type="submission" date="2020-05" db="EMBL/GenBank/DDBJ databases">
        <authorList>
            <person name="Chiriac C."/>
            <person name="Salcher M."/>
            <person name="Ghai R."/>
            <person name="Kavagutti S V."/>
        </authorList>
    </citation>
    <scope>NUCLEOTIDE SEQUENCE</scope>
</reference>
<organism evidence="9">
    <name type="scientific">freshwater metagenome</name>
    <dbReference type="NCBI Taxonomy" id="449393"/>
    <lineage>
        <taxon>unclassified sequences</taxon>
        <taxon>metagenomes</taxon>
        <taxon>ecological metagenomes</taxon>
    </lineage>
</organism>
<keyword evidence="7 8" id="KW-0472">Membrane</keyword>
<keyword evidence="4" id="KW-0808">Transferase</keyword>
<evidence type="ECO:0000256" key="2">
    <source>
        <dbReference type="ARBA" id="ARBA00022475"/>
    </source>
</evidence>
<dbReference type="InterPro" id="IPR050297">
    <property type="entry name" value="LipidA_mod_glycosyltrf_83"/>
</dbReference>
<evidence type="ECO:0000313" key="9">
    <source>
        <dbReference type="EMBL" id="CAB4804947.1"/>
    </source>
</evidence>
<evidence type="ECO:0000256" key="7">
    <source>
        <dbReference type="ARBA" id="ARBA00023136"/>
    </source>
</evidence>
<name>A0A6J6YH76_9ZZZZ</name>
<keyword evidence="6 8" id="KW-1133">Transmembrane helix</keyword>
<evidence type="ECO:0000256" key="5">
    <source>
        <dbReference type="ARBA" id="ARBA00022692"/>
    </source>
</evidence>
<dbReference type="GO" id="GO:0008610">
    <property type="term" value="P:lipid biosynthetic process"/>
    <property type="evidence" value="ECO:0007669"/>
    <property type="project" value="UniProtKB-ARBA"/>
</dbReference>
<keyword evidence="3" id="KW-0328">Glycosyltransferase</keyword>
<keyword evidence="2" id="KW-1003">Cell membrane</keyword>
<sequence>MSSLATEPETEHVARRPLARDIAITAVVAILLHLPSLIRKSALNSDEATMATVARMMRHGARLYTGAVDRKPPGAFLVYRLLEPIFGMWSLTAARWFALAAIVAAAWIIALEARRRWPHVVPLAVALLFVVAFAALPAEDSRAVGFELLAILPMVAAFVLGARGRVLLAGMALGVATLLKQPMLLGALPLTAQCLSLAAPWSRRLVRLVLSGAVCAATIVLGLVPFGLHNALSWFAGNGDNYLGGTRLSMVAVIALEQIGSIVALTGGLIVLATVAWGKRRLPLDLTVWVISSVIAASIGFRFVLHYFNQLLPALVLMAAPALVSFAVVRRPWPHVAAVWIVGASAFSMFTLLTADSFHDLPNVDNVARAVAERTKPGDKVFVWGQAPEIYWLSQRDPATRYPHVGFITGITPKRPGVPAYLLSMPSAAETLLSDLAANHPALIIDAAIQRVRGGDRYPMATSPIAAFVKNGYCVVDVIDEISLLAPCKP</sequence>
<evidence type="ECO:0000256" key="6">
    <source>
        <dbReference type="ARBA" id="ARBA00022989"/>
    </source>
</evidence>
<evidence type="ECO:0000256" key="3">
    <source>
        <dbReference type="ARBA" id="ARBA00022676"/>
    </source>
</evidence>
<accession>A0A6J6YH76</accession>